<evidence type="ECO:0000256" key="4">
    <source>
        <dbReference type="ARBA" id="ARBA00023136"/>
    </source>
</evidence>
<name>A0AAD7E7D8_9AGAR</name>
<organism evidence="6 7">
    <name type="scientific">Mycena albidolilacea</name>
    <dbReference type="NCBI Taxonomy" id="1033008"/>
    <lineage>
        <taxon>Eukaryota</taxon>
        <taxon>Fungi</taxon>
        <taxon>Dikarya</taxon>
        <taxon>Basidiomycota</taxon>
        <taxon>Agaricomycotina</taxon>
        <taxon>Agaricomycetes</taxon>
        <taxon>Agaricomycetidae</taxon>
        <taxon>Agaricales</taxon>
        <taxon>Marasmiineae</taxon>
        <taxon>Mycenaceae</taxon>
        <taxon>Mycena</taxon>
    </lineage>
</organism>
<accession>A0AAD7E7D8</accession>
<evidence type="ECO:0000256" key="5">
    <source>
        <dbReference type="SAM" id="Phobius"/>
    </source>
</evidence>
<evidence type="ECO:0000256" key="3">
    <source>
        <dbReference type="ARBA" id="ARBA00022989"/>
    </source>
</evidence>
<feature type="transmembrane region" description="Helical" evidence="5">
    <location>
        <begin position="50"/>
        <end position="70"/>
    </location>
</feature>
<evidence type="ECO:0000256" key="1">
    <source>
        <dbReference type="ARBA" id="ARBA00004141"/>
    </source>
</evidence>
<feature type="transmembrane region" description="Helical" evidence="5">
    <location>
        <begin position="18"/>
        <end position="38"/>
    </location>
</feature>
<dbReference type="EMBL" id="JARIHO010000126">
    <property type="protein sequence ID" value="KAJ7301796.1"/>
    <property type="molecule type" value="Genomic_DNA"/>
</dbReference>
<proteinExistence type="predicted"/>
<evidence type="ECO:0000313" key="6">
    <source>
        <dbReference type="EMBL" id="KAJ7301796.1"/>
    </source>
</evidence>
<keyword evidence="2 5" id="KW-0812">Transmembrane</keyword>
<keyword evidence="3 5" id="KW-1133">Transmembrane helix</keyword>
<feature type="transmembrane region" description="Helical" evidence="5">
    <location>
        <begin position="106"/>
        <end position="130"/>
    </location>
</feature>
<feature type="transmembrane region" description="Helical" evidence="5">
    <location>
        <begin position="165"/>
        <end position="185"/>
    </location>
</feature>
<dbReference type="InterPro" id="IPR005178">
    <property type="entry name" value="Ostalpha/TMEM184C"/>
</dbReference>
<dbReference type="SMART" id="SM01417">
    <property type="entry name" value="Solute_trans_a"/>
    <property type="match status" value="1"/>
</dbReference>
<comment type="subcellular location">
    <subcellularLocation>
        <location evidence="1">Membrane</location>
        <topology evidence="1">Multi-pass membrane protein</topology>
    </subcellularLocation>
</comment>
<dbReference type="Proteomes" id="UP001218218">
    <property type="component" value="Unassembled WGS sequence"/>
</dbReference>
<feature type="transmembrane region" description="Helical" evidence="5">
    <location>
        <begin position="197"/>
        <end position="225"/>
    </location>
</feature>
<reference evidence="6" key="1">
    <citation type="submission" date="2023-03" db="EMBL/GenBank/DDBJ databases">
        <title>Massive genome expansion in bonnet fungi (Mycena s.s.) driven by repeated elements and novel gene families across ecological guilds.</title>
        <authorList>
            <consortium name="Lawrence Berkeley National Laboratory"/>
            <person name="Harder C.B."/>
            <person name="Miyauchi S."/>
            <person name="Viragh M."/>
            <person name="Kuo A."/>
            <person name="Thoen E."/>
            <person name="Andreopoulos B."/>
            <person name="Lu D."/>
            <person name="Skrede I."/>
            <person name="Drula E."/>
            <person name="Henrissat B."/>
            <person name="Morin E."/>
            <person name="Kohler A."/>
            <person name="Barry K."/>
            <person name="LaButti K."/>
            <person name="Morin E."/>
            <person name="Salamov A."/>
            <person name="Lipzen A."/>
            <person name="Mereny Z."/>
            <person name="Hegedus B."/>
            <person name="Baldrian P."/>
            <person name="Stursova M."/>
            <person name="Weitz H."/>
            <person name="Taylor A."/>
            <person name="Grigoriev I.V."/>
            <person name="Nagy L.G."/>
            <person name="Martin F."/>
            <person name="Kauserud H."/>
        </authorList>
    </citation>
    <scope>NUCLEOTIDE SEQUENCE</scope>
    <source>
        <strain evidence="6">CBHHK002</strain>
    </source>
</reference>
<comment type="caution">
    <text evidence="6">The sequence shown here is derived from an EMBL/GenBank/DDBJ whole genome shotgun (WGS) entry which is preliminary data.</text>
</comment>
<dbReference type="AlphaFoldDB" id="A0AAD7E7D8"/>
<dbReference type="GO" id="GO:0016020">
    <property type="term" value="C:membrane"/>
    <property type="evidence" value="ECO:0007669"/>
    <property type="project" value="UniProtKB-SubCell"/>
</dbReference>
<gene>
    <name evidence="6" type="ORF">DFH08DRAFT_1090069</name>
</gene>
<keyword evidence="7" id="KW-1185">Reference proteome</keyword>
<dbReference type="PANTHER" id="PTHR23423">
    <property type="entry name" value="ORGANIC SOLUTE TRANSPORTER-RELATED"/>
    <property type="match status" value="1"/>
</dbReference>
<keyword evidence="4 5" id="KW-0472">Membrane</keyword>
<protein>
    <submittedName>
        <fullName evidence="6">Organic solute transporter Ostalpha-domain-containing protein</fullName>
    </submittedName>
</protein>
<evidence type="ECO:0000313" key="7">
    <source>
        <dbReference type="Proteomes" id="UP001218218"/>
    </source>
</evidence>
<evidence type="ECO:0000256" key="2">
    <source>
        <dbReference type="ARBA" id="ARBA00022692"/>
    </source>
</evidence>
<sequence>MLTAEPTGGAGSSLPTPVLLVSGIATVVVSAMSVHLELRNYRKPALWRMIVRIMIMVSLYAVSSLISLFFPRGYVVLLVGRGVHGLPRHVTAAFFIDAIRDIYEAFVVYAFFTLLLSYPGGEHALILLYGRPPKGSRLPRLPVKKGDRRQRLVTFSFWKRGDYACVFRLPFFLPFLGVVSSFHTAATSRIPSFLRFFLGWVVYSVQACRFSVLWVAGWMISAFVCSAHPNASRNFASHVVSPSLSRLHTSLPLWANG</sequence>
<dbReference type="Pfam" id="PF03619">
    <property type="entry name" value="Solute_trans_a"/>
    <property type="match status" value="2"/>
</dbReference>